<feature type="region of interest" description="Disordered" evidence="2">
    <location>
        <begin position="1"/>
        <end position="28"/>
    </location>
</feature>
<dbReference type="InterPro" id="IPR007330">
    <property type="entry name" value="MIT_dom"/>
</dbReference>
<dbReference type="Proteomes" id="UP000054516">
    <property type="component" value="Unassembled WGS sequence"/>
</dbReference>
<evidence type="ECO:0000256" key="1">
    <source>
        <dbReference type="SAM" id="Coils"/>
    </source>
</evidence>
<dbReference type="SUPFAM" id="SSF116846">
    <property type="entry name" value="MIT domain"/>
    <property type="match status" value="1"/>
</dbReference>
<dbReference type="Pfam" id="PF04212">
    <property type="entry name" value="MIT"/>
    <property type="match status" value="1"/>
</dbReference>
<dbReference type="Gene3D" id="1.20.58.80">
    <property type="entry name" value="Phosphotransferase system, lactose/cellobiose-type IIA subunit"/>
    <property type="match status" value="1"/>
</dbReference>
<keyword evidence="1" id="KW-0175">Coiled coil</keyword>
<evidence type="ECO:0000259" key="3">
    <source>
        <dbReference type="Pfam" id="PF04212"/>
    </source>
</evidence>
<dbReference type="PANTHER" id="PTHR37327:SF1">
    <property type="entry name" value="MICROTUBULE INTERACTING AND TRANSPORT DOMAIN-CONTAINING PROTEIN"/>
    <property type="match status" value="1"/>
</dbReference>
<evidence type="ECO:0000256" key="2">
    <source>
        <dbReference type="SAM" id="MobiDB-lite"/>
    </source>
</evidence>
<evidence type="ECO:0000313" key="4">
    <source>
        <dbReference type="EMBL" id="GAP85543.2"/>
    </source>
</evidence>
<proteinExistence type="predicted"/>
<name>A0A1W2TC55_ROSNE</name>
<dbReference type="InterPro" id="IPR036181">
    <property type="entry name" value="MIT_dom_sf"/>
</dbReference>
<reference evidence="4" key="1">
    <citation type="submission" date="2016-03" db="EMBL/GenBank/DDBJ databases">
        <title>Draft genome sequence of Rosellinia necatrix.</title>
        <authorList>
            <person name="Kanematsu S."/>
        </authorList>
    </citation>
    <scope>NUCLEOTIDE SEQUENCE [LARGE SCALE GENOMIC DNA]</scope>
    <source>
        <strain evidence="4">W97</strain>
    </source>
</reference>
<dbReference type="OrthoDB" id="2245455at2759"/>
<evidence type="ECO:0000313" key="5">
    <source>
        <dbReference type="Proteomes" id="UP000054516"/>
    </source>
</evidence>
<feature type="domain" description="MIT" evidence="3">
    <location>
        <begin position="34"/>
        <end position="98"/>
    </location>
</feature>
<dbReference type="PANTHER" id="PTHR37327">
    <property type="entry name" value="CHROMOSOME 1, WHOLE GENOME SHOTGUN SEQUENCE"/>
    <property type="match status" value="1"/>
</dbReference>
<protein>
    <submittedName>
        <fullName evidence="4">Putative mit domain-containing protein</fullName>
    </submittedName>
</protein>
<sequence length="104" mass="11518">MNPLPSPRRLSSTDDRISPRKSHAGMALSSKATLSAALAKARTAVQLDQAQYHDGAKRYYVEAVGLIERVLGRASNEEDRKKLEEVLRAYTNRIRQLDALLGLA</sequence>
<accession>A0A1W2TC55</accession>
<dbReference type="EMBL" id="DF977458">
    <property type="protein sequence ID" value="GAP85543.2"/>
    <property type="molecule type" value="Genomic_DNA"/>
</dbReference>
<organism evidence="4">
    <name type="scientific">Rosellinia necatrix</name>
    <name type="common">White root-rot fungus</name>
    <dbReference type="NCBI Taxonomy" id="77044"/>
    <lineage>
        <taxon>Eukaryota</taxon>
        <taxon>Fungi</taxon>
        <taxon>Dikarya</taxon>
        <taxon>Ascomycota</taxon>
        <taxon>Pezizomycotina</taxon>
        <taxon>Sordariomycetes</taxon>
        <taxon>Xylariomycetidae</taxon>
        <taxon>Xylariales</taxon>
        <taxon>Xylariaceae</taxon>
        <taxon>Rosellinia</taxon>
    </lineage>
</organism>
<feature type="coiled-coil region" evidence="1">
    <location>
        <begin position="73"/>
        <end position="100"/>
    </location>
</feature>
<dbReference type="AlphaFoldDB" id="A0A1W2TC55"/>
<keyword evidence="5" id="KW-1185">Reference proteome</keyword>
<gene>
    <name evidence="4" type="ORF">SAMD00023353_1302010</name>
</gene>